<keyword evidence="1" id="KW-1133">Transmembrane helix</keyword>
<evidence type="ECO:0000313" key="2">
    <source>
        <dbReference type="EMBL" id="PIP61094.1"/>
    </source>
</evidence>
<protein>
    <submittedName>
        <fullName evidence="2">Uncharacterized protein</fullName>
    </submittedName>
</protein>
<proteinExistence type="predicted"/>
<sequence length="92" mass="9634">MDNQEQQPQKRSLIDGLWSTGVNINRGLNAARAIRATSVTARAVPFLLSPAGIAVVVVIVVLLLLVIIPMLLMSGSAGITGAGPYELQRGAL</sequence>
<dbReference type="AlphaFoldDB" id="A0A2H0BU09"/>
<accession>A0A2H0BU09</accession>
<gene>
    <name evidence="2" type="ORF">COW99_05720</name>
</gene>
<reference evidence="2 3" key="1">
    <citation type="submission" date="2017-09" db="EMBL/GenBank/DDBJ databases">
        <title>Depth-based differentiation of microbial function through sediment-hosted aquifers and enrichment of novel symbionts in the deep terrestrial subsurface.</title>
        <authorList>
            <person name="Probst A.J."/>
            <person name="Ladd B."/>
            <person name="Jarett J.K."/>
            <person name="Geller-Mcgrath D.E."/>
            <person name="Sieber C.M."/>
            <person name="Emerson J.B."/>
            <person name="Anantharaman K."/>
            <person name="Thomas B.C."/>
            <person name="Malmstrom R."/>
            <person name="Stieglmeier M."/>
            <person name="Klingl A."/>
            <person name="Woyke T."/>
            <person name="Ryan C.M."/>
            <person name="Banfield J.F."/>
        </authorList>
    </citation>
    <scope>NUCLEOTIDE SEQUENCE [LARGE SCALE GENOMIC DNA]</scope>
    <source>
        <strain evidence="2">CG22_combo_CG10-13_8_21_14_all_38_20</strain>
    </source>
</reference>
<dbReference type="EMBL" id="PCTA01000034">
    <property type="protein sequence ID" value="PIP61094.1"/>
    <property type="molecule type" value="Genomic_DNA"/>
</dbReference>
<feature type="transmembrane region" description="Helical" evidence="1">
    <location>
        <begin position="51"/>
        <end position="72"/>
    </location>
</feature>
<keyword evidence="1" id="KW-0812">Transmembrane</keyword>
<name>A0A2H0BU09_9BACT</name>
<dbReference type="Proteomes" id="UP000231246">
    <property type="component" value="Unassembled WGS sequence"/>
</dbReference>
<keyword evidence="1" id="KW-0472">Membrane</keyword>
<evidence type="ECO:0000313" key="3">
    <source>
        <dbReference type="Proteomes" id="UP000231246"/>
    </source>
</evidence>
<organism evidence="2 3">
    <name type="scientific">Candidatus Roizmanbacteria bacterium CG22_combo_CG10-13_8_21_14_all_38_20</name>
    <dbReference type="NCBI Taxonomy" id="1974862"/>
    <lineage>
        <taxon>Bacteria</taxon>
        <taxon>Candidatus Roizmaniibacteriota</taxon>
    </lineage>
</organism>
<evidence type="ECO:0000256" key="1">
    <source>
        <dbReference type="SAM" id="Phobius"/>
    </source>
</evidence>
<comment type="caution">
    <text evidence="2">The sequence shown here is derived from an EMBL/GenBank/DDBJ whole genome shotgun (WGS) entry which is preliminary data.</text>
</comment>